<evidence type="ECO:0000313" key="1">
    <source>
        <dbReference type="EMBL" id="KAJ7995479.1"/>
    </source>
</evidence>
<proteinExistence type="predicted"/>
<comment type="caution">
    <text evidence="1">The sequence shown here is derived from an EMBL/GenBank/DDBJ whole genome shotgun (WGS) entry which is preliminary data.</text>
</comment>
<dbReference type="EMBL" id="CM055748">
    <property type="protein sequence ID" value="KAJ7995479.1"/>
    <property type="molecule type" value="Genomic_DNA"/>
</dbReference>
<evidence type="ECO:0000313" key="2">
    <source>
        <dbReference type="Proteomes" id="UP001157502"/>
    </source>
</evidence>
<gene>
    <name evidence="1" type="ORF">DPEC_G00244980</name>
</gene>
<reference evidence="1" key="1">
    <citation type="submission" date="2021-05" db="EMBL/GenBank/DDBJ databases">
        <authorList>
            <person name="Pan Q."/>
            <person name="Jouanno E."/>
            <person name="Zahm M."/>
            <person name="Klopp C."/>
            <person name="Cabau C."/>
            <person name="Louis A."/>
            <person name="Berthelot C."/>
            <person name="Parey E."/>
            <person name="Roest Crollius H."/>
            <person name="Montfort J."/>
            <person name="Robinson-Rechavi M."/>
            <person name="Bouchez O."/>
            <person name="Lampietro C."/>
            <person name="Lopez Roques C."/>
            <person name="Donnadieu C."/>
            <person name="Postlethwait J."/>
            <person name="Bobe J."/>
            <person name="Dillon D."/>
            <person name="Chandos A."/>
            <person name="von Hippel F."/>
            <person name="Guiguen Y."/>
        </authorList>
    </citation>
    <scope>NUCLEOTIDE SEQUENCE</scope>
    <source>
        <strain evidence="1">YG-Jan2019</strain>
    </source>
</reference>
<dbReference type="Proteomes" id="UP001157502">
    <property type="component" value="Chromosome 21"/>
</dbReference>
<name>A0ACC2FVP0_DALPE</name>
<sequence length="361" mass="39498">MRNLISFWILLAYVTQAVDSLRLEPRTITVLRGDSARLTCITTEQWKVMVWLLNGSSVLTISFRYGTLSNNPNMTAVNCSTNQLSCWEFLLSNVQRSHQGLVTCDLQNVNRETADLFVQEMGTVAITGGDQIAIKGEEVLFQCSAVGWYPEPSLKWLVNGIEVDQGQYSISTEQHVDVDVLYNLHSNLSSQAAASAHVKCLATVSALPTPQASSVRLTVVAEVGGECNSSTTLIAGTASVSTILLLMLLCFCVALGYRRRRRRAKSSKHTSRRTDELEREGSSVAETTQGMDNLGYTTEGHTDAGCSDLVVTRGEHCQTGSISAHKIPDVVSSSTISPNTCQSYTEHRRPDAMNVRRVTTV</sequence>
<protein>
    <submittedName>
        <fullName evidence="1">Uncharacterized protein</fullName>
    </submittedName>
</protein>
<accession>A0ACC2FVP0</accession>
<organism evidence="1 2">
    <name type="scientific">Dallia pectoralis</name>
    <name type="common">Alaska blackfish</name>
    <dbReference type="NCBI Taxonomy" id="75939"/>
    <lineage>
        <taxon>Eukaryota</taxon>
        <taxon>Metazoa</taxon>
        <taxon>Chordata</taxon>
        <taxon>Craniata</taxon>
        <taxon>Vertebrata</taxon>
        <taxon>Euteleostomi</taxon>
        <taxon>Actinopterygii</taxon>
        <taxon>Neopterygii</taxon>
        <taxon>Teleostei</taxon>
        <taxon>Protacanthopterygii</taxon>
        <taxon>Esociformes</taxon>
        <taxon>Umbridae</taxon>
        <taxon>Dallia</taxon>
    </lineage>
</organism>
<keyword evidence="2" id="KW-1185">Reference proteome</keyword>